<feature type="domain" description="ABC transporter" evidence="13">
    <location>
        <begin position="365"/>
        <end position="606"/>
    </location>
</feature>
<proteinExistence type="inferred from homology"/>
<dbReference type="SUPFAM" id="SSF161098">
    <property type="entry name" value="MetI-like"/>
    <property type="match status" value="1"/>
</dbReference>
<feature type="region of interest" description="Disordered" evidence="12">
    <location>
        <begin position="292"/>
        <end position="315"/>
    </location>
</feature>
<keyword evidence="4 11" id="KW-0813">Transport</keyword>
<keyword evidence="5" id="KW-1003">Cell membrane</keyword>
<feature type="transmembrane region" description="Helical" evidence="11">
    <location>
        <begin position="94"/>
        <end position="119"/>
    </location>
</feature>
<comment type="subcellular location">
    <subcellularLocation>
        <location evidence="11">Cell membrane</location>
        <topology evidence="11">Multi-pass membrane protein</topology>
    </subcellularLocation>
    <subcellularLocation>
        <location evidence="2">Cell membrane</location>
        <topology evidence="2">Peripheral membrane protein</topology>
    </subcellularLocation>
    <subcellularLocation>
        <location evidence="1">Membrane</location>
        <topology evidence="1">Multi-pass membrane protein</topology>
    </subcellularLocation>
</comment>
<dbReference type="InterPro" id="IPR013563">
    <property type="entry name" value="Oligopep_ABC_C"/>
</dbReference>
<dbReference type="PROSITE" id="PS50928">
    <property type="entry name" value="ABC_TM1"/>
    <property type="match status" value="1"/>
</dbReference>
<feature type="transmembrane region" description="Helical" evidence="11">
    <location>
        <begin position="30"/>
        <end position="52"/>
    </location>
</feature>
<evidence type="ECO:0000256" key="11">
    <source>
        <dbReference type="RuleBase" id="RU363032"/>
    </source>
</evidence>
<dbReference type="Proteomes" id="UP001165270">
    <property type="component" value="Unassembled WGS sequence"/>
</dbReference>
<feature type="domain" description="ABC transmembrane type-1" evidence="14">
    <location>
        <begin position="92"/>
        <end position="282"/>
    </location>
</feature>
<protein>
    <submittedName>
        <fullName evidence="15">Dipeptide/oligopeptide/nickel ABC transporter permease/ATP-binding protein</fullName>
    </submittedName>
</protein>
<keyword evidence="9 11" id="KW-1133">Transmembrane helix</keyword>
<dbReference type="PROSITE" id="PS50893">
    <property type="entry name" value="ABC_TRANSPORTER_2"/>
    <property type="match status" value="1"/>
</dbReference>
<dbReference type="CDD" id="cd06261">
    <property type="entry name" value="TM_PBP2"/>
    <property type="match status" value="1"/>
</dbReference>
<feature type="compositionally biased region" description="Basic and acidic residues" evidence="12">
    <location>
        <begin position="297"/>
        <end position="308"/>
    </location>
</feature>
<evidence type="ECO:0000256" key="12">
    <source>
        <dbReference type="SAM" id="MobiDB-lite"/>
    </source>
</evidence>
<keyword evidence="6 11" id="KW-0812">Transmembrane</keyword>
<name>A0ABS9XER7_9ACTN</name>
<dbReference type="RefSeq" id="WP_242709006.1">
    <property type="nucleotide sequence ID" value="NZ_JALDAX010000003.1"/>
</dbReference>
<dbReference type="PROSITE" id="PS00211">
    <property type="entry name" value="ABC_TRANSPORTER_1"/>
    <property type="match status" value="1"/>
</dbReference>
<dbReference type="InterPro" id="IPR035906">
    <property type="entry name" value="MetI-like_sf"/>
</dbReference>
<evidence type="ECO:0000256" key="6">
    <source>
        <dbReference type="ARBA" id="ARBA00022692"/>
    </source>
</evidence>
<sequence length="681" mass="72165">MSTLFTRKSLTEALSRPGIRLRGWRKLPPLSKVAVCFLGLVVLVALCAPLLAPHDPLDQQAPVDGSGHPSADHWMGQDSLGRDILSRLMYGARWSLAIGLGATALALAVGALIGAIAATSRKALDETLMRCLDVVMAFPGIALAAVLVAVFGGGITVLICAIAFLFMPPMARVVRANILDQYGEDYVTAERVIGARTPHIVLRHVAINCAAPILVFCTVQVAEAIVFEASLSFIGAGVRPPDPSWGSVIADGKDMVLTGGWWATVFPGLLILVTVLSLNILSEGVSDAWAAPSAREVSTRDEADRLEAPEPGSGEVLQLPDLAAAAQRLRDRRAQEGGGVRRRAGAASSGPSAQFPAPLQGAAVLAVENLAVGFEGRHEGVDIVDGISFEVGAGEVLGLVGESGCGKSLTALSVMGLEPKGARVRGQVRFGQRELLAEPMRVRRRLLGHEMAMIYQDALSSLNPAMSIRAQLKQVVRRGGRRSPAELLTMVGLDPDRTLRSFPHELSGGQRQRVLIAMALSRDPKLIIADEPTTALDVTVQAQVIELLLRLREELGFALILVSHDLALVADVTDRVVVMYGGQIVETGVTADLVEAPAHHYTRGLLGSVLSLESAAERMTQIKGVVPSPANFPAGCRFADRCPLATDICRTTPPDLLGTPTHTAACHHPAVELMTSSEAVK</sequence>
<keyword evidence="8" id="KW-0067">ATP-binding</keyword>
<evidence type="ECO:0000256" key="10">
    <source>
        <dbReference type="ARBA" id="ARBA00023136"/>
    </source>
</evidence>
<dbReference type="Pfam" id="PF00528">
    <property type="entry name" value="BPD_transp_1"/>
    <property type="match status" value="1"/>
</dbReference>
<dbReference type="InterPro" id="IPR003593">
    <property type="entry name" value="AAA+_ATPase"/>
</dbReference>
<organism evidence="15 16">
    <name type="scientific">Streptomyces spinosisporus</name>
    <dbReference type="NCBI Taxonomy" id="2927582"/>
    <lineage>
        <taxon>Bacteria</taxon>
        <taxon>Bacillati</taxon>
        <taxon>Actinomycetota</taxon>
        <taxon>Actinomycetes</taxon>
        <taxon>Kitasatosporales</taxon>
        <taxon>Streptomycetaceae</taxon>
        <taxon>Streptomyces</taxon>
    </lineage>
</organism>
<keyword evidence="16" id="KW-1185">Reference proteome</keyword>
<evidence type="ECO:0000259" key="14">
    <source>
        <dbReference type="PROSITE" id="PS50928"/>
    </source>
</evidence>
<evidence type="ECO:0000256" key="4">
    <source>
        <dbReference type="ARBA" id="ARBA00022448"/>
    </source>
</evidence>
<dbReference type="SMART" id="SM00382">
    <property type="entry name" value="AAA"/>
    <property type="match status" value="1"/>
</dbReference>
<dbReference type="NCBIfam" id="TIGR01727">
    <property type="entry name" value="oligo_HPY"/>
    <property type="match status" value="1"/>
</dbReference>
<accession>A0ABS9XER7</accession>
<evidence type="ECO:0000256" key="5">
    <source>
        <dbReference type="ARBA" id="ARBA00022475"/>
    </source>
</evidence>
<dbReference type="PANTHER" id="PTHR43297">
    <property type="entry name" value="OLIGOPEPTIDE TRANSPORT ATP-BINDING PROTEIN APPD"/>
    <property type="match status" value="1"/>
</dbReference>
<evidence type="ECO:0000313" key="16">
    <source>
        <dbReference type="Proteomes" id="UP001165270"/>
    </source>
</evidence>
<dbReference type="InterPro" id="IPR050388">
    <property type="entry name" value="ABC_Ni/Peptide_Import"/>
</dbReference>
<dbReference type="InterPro" id="IPR003439">
    <property type="entry name" value="ABC_transporter-like_ATP-bd"/>
</dbReference>
<comment type="similarity">
    <text evidence="11">Belongs to the binding-protein-dependent transport system permease family.</text>
</comment>
<evidence type="ECO:0000256" key="8">
    <source>
        <dbReference type="ARBA" id="ARBA00022840"/>
    </source>
</evidence>
<reference evidence="15" key="1">
    <citation type="submission" date="2022-03" db="EMBL/GenBank/DDBJ databases">
        <title>Streptomyces 7R015 and 7R016 isolated from Barleria lupulina in Thailand.</title>
        <authorList>
            <person name="Kanchanasin P."/>
            <person name="Phongsopitanun W."/>
            <person name="Tanasupawat S."/>
        </authorList>
    </citation>
    <scope>NUCLEOTIDE SEQUENCE</scope>
    <source>
        <strain evidence="15">7R016</strain>
    </source>
</reference>
<keyword evidence="10 11" id="KW-0472">Membrane</keyword>
<dbReference type="InterPro" id="IPR017871">
    <property type="entry name" value="ABC_transporter-like_CS"/>
</dbReference>
<evidence type="ECO:0000256" key="1">
    <source>
        <dbReference type="ARBA" id="ARBA00004141"/>
    </source>
</evidence>
<dbReference type="SUPFAM" id="SSF52540">
    <property type="entry name" value="P-loop containing nucleoside triphosphate hydrolases"/>
    <property type="match status" value="1"/>
</dbReference>
<evidence type="ECO:0000259" key="13">
    <source>
        <dbReference type="PROSITE" id="PS50893"/>
    </source>
</evidence>
<dbReference type="InterPro" id="IPR027417">
    <property type="entry name" value="P-loop_NTPase"/>
</dbReference>
<evidence type="ECO:0000313" key="15">
    <source>
        <dbReference type="EMBL" id="MCI3239811.1"/>
    </source>
</evidence>
<dbReference type="Pfam" id="PF08352">
    <property type="entry name" value="oligo_HPY"/>
    <property type="match status" value="1"/>
</dbReference>
<evidence type="ECO:0000256" key="7">
    <source>
        <dbReference type="ARBA" id="ARBA00022741"/>
    </source>
</evidence>
<dbReference type="EMBL" id="JALDAX010000003">
    <property type="protein sequence ID" value="MCI3239811.1"/>
    <property type="molecule type" value="Genomic_DNA"/>
</dbReference>
<dbReference type="InterPro" id="IPR000515">
    <property type="entry name" value="MetI-like"/>
</dbReference>
<keyword evidence="7" id="KW-0547">Nucleotide-binding</keyword>
<evidence type="ECO:0000256" key="9">
    <source>
        <dbReference type="ARBA" id="ARBA00022989"/>
    </source>
</evidence>
<dbReference type="Gene3D" id="3.40.50.300">
    <property type="entry name" value="P-loop containing nucleotide triphosphate hydrolases"/>
    <property type="match status" value="1"/>
</dbReference>
<dbReference type="Pfam" id="PF00005">
    <property type="entry name" value="ABC_tran"/>
    <property type="match status" value="1"/>
</dbReference>
<dbReference type="Gene3D" id="1.10.3720.10">
    <property type="entry name" value="MetI-like"/>
    <property type="match status" value="1"/>
</dbReference>
<dbReference type="PANTHER" id="PTHR43297:SF2">
    <property type="entry name" value="DIPEPTIDE TRANSPORT ATP-BINDING PROTEIN DPPD"/>
    <property type="match status" value="1"/>
</dbReference>
<dbReference type="CDD" id="cd03257">
    <property type="entry name" value="ABC_NikE_OppD_transporters"/>
    <property type="match status" value="1"/>
</dbReference>
<evidence type="ECO:0000256" key="2">
    <source>
        <dbReference type="ARBA" id="ARBA00004202"/>
    </source>
</evidence>
<evidence type="ECO:0000256" key="3">
    <source>
        <dbReference type="ARBA" id="ARBA00005417"/>
    </source>
</evidence>
<comment type="caution">
    <text evidence="15">The sequence shown here is derived from an EMBL/GenBank/DDBJ whole genome shotgun (WGS) entry which is preliminary data.</text>
</comment>
<comment type="similarity">
    <text evidence="3">Belongs to the ABC transporter superfamily.</text>
</comment>
<feature type="transmembrane region" description="Helical" evidence="11">
    <location>
        <begin position="140"/>
        <end position="167"/>
    </location>
</feature>
<gene>
    <name evidence="15" type="ORF">MQN93_08740</name>
</gene>
<feature type="region of interest" description="Disordered" evidence="12">
    <location>
        <begin position="333"/>
        <end position="353"/>
    </location>
</feature>